<evidence type="ECO:0000313" key="3">
    <source>
        <dbReference type="Proteomes" id="UP000529637"/>
    </source>
</evidence>
<sequence length="390" mass="41957">MQKKRDVAIVAYGETKIATKTGRSAYDLASEVFEQILERTGLEPKDIDGLAVSETMSETKNPFYSVYMADLLGLTTRWNQVTGLGGCSALANIARAASAIREGYCETVLVIASDAQSSLAVPAEQGAQRFEFQYPVGLKGPVGVFGLMTQRYRHLHGLKDEALAKLAVTQRNHALLNDNACEKLRKPITERDYLESKFVSDPLRMLDSVMVCDGANGVLVTSVENAERIGAKQRVYPVAYSEITNHKGTDFTAEVTDTGFSVVGPDVLRKAGMSVKDIRMLQCYDDFLIALMLVMEGFGFCEVGQASDFVLANDFSFSGNLPLNTGGGQISAGQAGLAGGGTNLVEAVRQLFGEGGARQVPNPVNSLVTGIGQIPYGKNWGVSNAMILEQ</sequence>
<gene>
    <name evidence="2" type="ORF">HQN59_16200</name>
</gene>
<name>A0A7Y6NQ86_9BURK</name>
<evidence type="ECO:0000313" key="2">
    <source>
        <dbReference type="EMBL" id="NUZ07305.1"/>
    </source>
</evidence>
<reference evidence="2 3" key="1">
    <citation type="submission" date="2020-06" db="EMBL/GenBank/DDBJ databases">
        <title>Schlegella sp. ID0723 isolated from air conditioner.</title>
        <authorList>
            <person name="Kim D.Y."/>
            <person name="Kim D.-U."/>
        </authorList>
    </citation>
    <scope>NUCLEOTIDE SEQUENCE [LARGE SCALE GENOMIC DNA]</scope>
    <source>
        <strain evidence="2 3">ID0723</strain>
    </source>
</reference>
<keyword evidence="3" id="KW-1185">Reference proteome</keyword>
<dbReference type="PANTHER" id="PTHR42870">
    <property type="entry name" value="ACETYL-COA C-ACETYLTRANSFERASE"/>
    <property type="match status" value="1"/>
</dbReference>
<dbReference type="Gene3D" id="3.40.47.10">
    <property type="match status" value="1"/>
</dbReference>
<protein>
    <submittedName>
        <fullName evidence="2">Thiolase family protein</fullName>
    </submittedName>
</protein>
<dbReference type="RefSeq" id="WP_176070149.1">
    <property type="nucleotide sequence ID" value="NZ_JABWMJ010000007.1"/>
</dbReference>
<comment type="caution">
    <text evidence="2">The sequence shown here is derived from an EMBL/GenBank/DDBJ whole genome shotgun (WGS) entry which is preliminary data.</text>
</comment>
<dbReference type="CDD" id="cd00829">
    <property type="entry name" value="SCP-x_thiolase"/>
    <property type="match status" value="1"/>
</dbReference>
<dbReference type="SUPFAM" id="SSF53901">
    <property type="entry name" value="Thiolase-like"/>
    <property type="match status" value="1"/>
</dbReference>
<evidence type="ECO:0000259" key="1">
    <source>
        <dbReference type="Pfam" id="PF22691"/>
    </source>
</evidence>
<organism evidence="2 3">
    <name type="scientific">Piscinibacter koreensis</name>
    <dbReference type="NCBI Taxonomy" id="2742824"/>
    <lineage>
        <taxon>Bacteria</taxon>
        <taxon>Pseudomonadati</taxon>
        <taxon>Pseudomonadota</taxon>
        <taxon>Betaproteobacteria</taxon>
        <taxon>Burkholderiales</taxon>
        <taxon>Sphaerotilaceae</taxon>
        <taxon>Piscinibacter</taxon>
    </lineage>
</organism>
<dbReference type="AlphaFoldDB" id="A0A7Y6NQ86"/>
<dbReference type="InterPro" id="IPR002155">
    <property type="entry name" value="Thiolase"/>
</dbReference>
<dbReference type="InterPro" id="IPR055140">
    <property type="entry name" value="Thiolase_C_2"/>
</dbReference>
<dbReference type="PANTHER" id="PTHR42870:SF1">
    <property type="entry name" value="NON-SPECIFIC LIPID-TRANSFER PROTEIN-LIKE 2"/>
    <property type="match status" value="1"/>
</dbReference>
<dbReference type="PIRSF" id="PIRSF000429">
    <property type="entry name" value="Ac-CoA_Ac_transf"/>
    <property type="match status" value="1"/>
</dbReference>
<dbReference type="Proteomes" id="UP000529637">
    <property type="component" value="Unassembled WGS sequence"/>
</dbReference>
<dbReference type="Pfam" id="PF22691">
    <property type="entry name" value="Thiolase_C_1"/>
    <property type="match status" value="1"/>
</dbReference>
<proteinExistence type="predicted"/>
<dbReference type="InterPro" id="IPR016039">
    <property type="entry name" value="Thiolase-like"/>
</dbReference>
<dbReference type="GO" id="GO:0003988">
    <property type="term" value="F:acetyl-CoA C-acyltransferase activity"/>
    <property type="evidence" value="ECO:0007669"/>
    <property type="project" value="UniProtKB-ARBA"/>
</dbReference>
<accession>A0A7Y6NQ86</accession>
<dbReference type="EMBL" id="JABWMJ010000007">
    <property type="protein sequence ID" value="NUZ07305.1"/>
    <property type="molecule type" value="Genomic_DNA"/>
</dbReference>
<feature type="domain" description="Thiolase C-terminal" evidence="1">
    <location>
        <begin position="244"/>
        <end position="374"/>
    </location>
</feature>